<organism evidence="3 4">
    <name type="scientific">Actinobacteria bacterium BACL2 MAG-120802-bin41</name>
    <dbReference type="NCBI Taxonomy" id="1655568"/>
    <lineage>
        <taxon>Bacteria</taxon>
        <taxon>Bacillati</taxon>
        <taxon>Actinomycetota</taxon>
        <taxon>Actinomycetes</taxon>
        <taxon>Actinomycetes incertae sedis</taxon>
        <taxon>ac1 cluster</taxon>
    </lineage>
</organism>
<dbReference type="GO" id="GO:0016810">
    <property type="term" value="F:hydrolase activity, acting on carbon-nitrogen (but not peptide) bonds"/>
    <property type="evidence" value="ECO:0007669"/>
    <property type="project" value="InterPro"/>
</dbReference>
<dbReference type="PANTHER" id="PTHR43794">
    <property type="entry name" value="AMINOHYDROLASE SSNA-RELATED"/>
    <property type="match status" value="1"/>
</dbReference>
<feature type="domain" description="Amidohydrolase-related" evidence="2">
    <location>
        <begin position="58"/>
        <end position="404"/>
    </location>
</feature>
<dbReference type="InterPro" id="IPR011059">
    <property type="entry name" value="Metal-dep_hydrolase_composite"/>
</dbReference>
<dbReference type="AlphaFoldDB" id="A0A0R2NXS0"/>
<evidence type="ECO:0000256" key="1">
    <source>
        <dbReference type="ARBA" id="ARBA00022801"/>
    </source>
</evidence>
<reference evidence="3 4" key="1">
    <citation type="submission" date="2015-10" db="EMBL/GenBank/DDBJ databases">
        <title>Metagenome-Assembled Genomes uncover a global brackish microbiome.</title>
        <authorList>
            <person name="Hugerth L.W."/>
            <person name="Larsson J."/>
            <person name="Alneberg J."/>
            <person name="Lindh M.V."/>
            <person name="Legrand C."/>
            <person name="Pinhassi J."/>
            <person name="Andersson A.F."/>
        </authorList>
    </citation>
    <scope>NUCLEOTIDE SEQUENCE [LARGE SCALE GENOMIC DNA]</scope>
    <source>
        <strain evidence="3">BACL2 MAG-120802-bin41</strain>
    </source>
</reference>
<dbReference type="InterPro" id="IPR006680">
    <property type="entry name" value="Amidohydro-rel"/>
</dbReference>
<dbReference type="CDD" id="cd01298">
    <property type="entry name" value="ATZ_TRZ_like"/>
    <property type="match status" value="1"/>
</dbReference>
<evidence type="ECO:0000313" key="3">
    <source>
        <dbReference type="EMBL" id="KRO30692.1"/>
    </source>
</evidence>
<comment type="caution">
    <text evidence="3">The sequence shown here is derived from an EMBL/GenBank/DDBJ whole genome shotgun (WGS) entry which is preliminary data.</text>
</comment>
<gene>
    <name evidence="3" type="ORF">ABR60_04355</name>
</gene>
<dbReference type="InterPro" id="IPR050287">
    <property type="entry name" value="MTA/SAH_deaminase"/>
</dbReference>
<dbReference type="Gene3D" id="3.20.20.140">
    <property type="entry name" value="Metal-dependent hydrolases"/>
    <property type="match status" value="1"/>
</dbReference>
<dbReference type="Proteomes" id="UP000053941">
    <property type="component" value="Unassembled WGS sequence"/>
</dbReference>
<dbReference type="PANTHER" id="PTHR43794:SF11">
    <property type="entry name" value="AMIDOHYDROLASE-RELATED DOMAIN-CONTAINING PROTEIN"/>
    <property type="match status" value="1"/>
</dbReference>
<dbReference type="Pfam" id="PF01979">
    <property type="entry name" value="Amidohydro_1"/>
    <property type="match status" value="1"/>
</dbReference>
<dbReference type="SUPFAM" id="SSF51338">
    <property type="entry name" value="Composite domain of metallo-dependent hydrolases"/>
    <property type="match status" value="1"/>
</dbReference>
<name>A0A0R2NXS0_9ACTN</name>
<keyword evidence="1" id="KW-0378">Hydrolase</keyword>
<dbReference type="EMBL" id="LIAS01000073">
    <property type="protein sequence ID" value="KRO30692.1"/>
    <property type="molecule type" value="Genomic_DNA"/>
</dbReference>
<evidence type="ECO:0000313" key="4">
    <source>
        <dbReference type="Proteomes" id="UP000053941"/>
    </source>
</evidence>
<dbReference type="SUPFAM" id="SSF51556">
    <property type="entry name" value="Metallo-dependent hydrolases"/>
    <property type="match status" value="1"/>
</dbReference>
<proteinExistence type="predicted"/>
<dbReference type="InterPro" id="IPR032466">
    <property type="entry name" value="Metal_Hydrolase"/>
</dbReference>
<dbReference type="Gene3D" id="2.30.40.10">
    <property type="entry name" value="Urease, subunit C, domain 1"/>
    <property type="match status" value="1"/>
</dbReference>
<accession>A0A0R2NXS0</accession>
<protein>
    <recommendedName>
        <fullName evidence="2">Amidohydrolase-related domain-containing protein</fullName>
    </recommendedName>
</protein>
<sequence>MSDFDLVIDNATYIVTSDSKNRVLKDCAIAIKDKKIVAIASAGTLKGSKTYDAKDKLIAPGLINTHTHLAMSLLRGWAEGVNLQGFLERVWAAEGLIMNPKNVALGSQLGALESLLAGTTTALDMYLYPDAAHKGAASTGIRHITGPLFFDFTGLDGLNWEERLEIAKKWEQVLQEVGGPDVPTYLMPHSTYTVSPDHLLEIGKLAKQMGASISIHISENLGENDDVAKRFGKSPTALLQESGILESHTLLGHGVHLSDEDIELLVEAGAAVAHCPGSNLKLGSGIADIKKYQSRNLSVALGTDGCSSSNDLDMWAVMRVAANLYAQSNGPENLKAGEIFRMATIEAAKALGLESSIGSIEVGKSADLISIDLNKAHLIPLHDVFAQLVFAAGRGDVSDVWVDGIQVIANGSSTLIDFSQLSKEVDVVVQTLRKEFNEQG</sequence>
<evidence type="ECO:0000259" key="2">
    <source>
        <dbReference type="Pfam" id="PF01979"/>
    </source>
</evidence>